<dbReference type="Proteomes" id="UP000030762">
    <property type="component" value="Unassembled WGS sequence"/>
</dbReference>
<evidence type="ECO:0000313" key="2">
    <source>
        <dbReference type="Proteomes" id="UP000030762"/>
    </source>
</evidence>
<dbReference type="GeneID" id="19942648"/>
<reference evidence="1 2" key="1">
    <citation type="submission" date="2012-04" db="EMBL/GenBank/DDBJ databases">
        <title>The Genome Sequence of Saprolegnia declina VS20.</title>
        <authorList>
            <consortium name="The Broad Institute Genome Sequencing Platform"/>
            <person name="Russ C."/>
            <person name="Nusbaum C."/>
            <person name="Tyler B."/>
            <person name="van West P."/>
            <person name="Dieguez-Uribeondo J."/>
            <person name="de Bruijn I."/>
            <person name="Tripathy S."/>
            <person name="Jiang R."/>
            <person name="Young S.K."/>
            <person name="Zeng Q."/>
            <person name="Gargeya S."/>
            <person name="Fitzgerald M."/>
            <person name="Haas B."/>
            <person name="Abouelleil A."/>
            <person name="Alvarado L."/>
            <person name="Arachchi H.M."/>
            <person name="Berlin A."/>
            <person name="Chapman S.B."/>
            <person name="Goldberg J."/>
            <person name="Griggs A."/>
            <person name="Gujja S."/>
            <person name="Hansen M."/>
            <person name="Howarth C."/>
            <person name="Imamovic A."/>
            <person name="Larimer J."/>
            <person name="McCowen C."/>
            <person name="Montmayeur A."/>
            <person name="Murphy C."/>
            <person name="Neiman D."/>
            <person name="Pearson M."/>
            <person name="Priest M."/>
            <person name="Roberts A."/>
            <person name="Saif S."/>
            <person name="Shea T."/>
            <person name="Sisk P."/>
            <person name="Sykes S."/>
            <person name="Wortman J."/>
            <person name="Nusbaum C."/>
            <person name="Birren B."/>
        </authorList>
    </citation>
    <scope>NUCLEOTIDE SEQUENCE [LARGE SCALE GENOMIC DNA]</scope>
    <source>
        <strain evidence="1 2">VS20</strain>
    </source>
</reference>
<dbReference type="InParanoid" id="T0R3C6"/>
<dbReference type="STRING" id="1156394.T0R3C6"/>
<organism evidence="1 2">
    <name type="scientific">Saprolegnia diclina (strain VS20)</name>
    <dbReference type="NCBI Taxonomy" id="1156394"/>
    <lineage>
        <taxon>Eukaryota</taxon>
        <taxon>Sar</taxon>
        <taxon>Stramenopiles</taxon>
        <taxon>Oomycota</taxon>
        <taxon>Saprolegniomycetes</taxon>
        <taxon>Saprolegniales</taxon>
        <taxon>Saprolegniaceae</taxon>
        <taxon>Saprolegnia</taxon>
    </lineage>
</organism>
<dbReference type="VEuPathDB" id="FungiDB:SDRG_01921"/>
<dbReference type="RefSeq" id="XP_008605699.1">
    <property type="nucleotide sequence ID" value="XM_008607477.1"/>
</dbReference>
<dbReference type="OMA" id="PHTHDIT"/>
<proteinExistence type="predicted"/>
<dbReference type="OrthoDB" id="434211at2759"/>
<protein>
    <submittedName>
        <fullName evidence="1">Uncharacterized protein</fullName>
    </submittedName>
</protein>
<evidence type="ECO:0000313" key="1">
    <source>
        <dbReference type="EMBL" id="EQC40855.1"/>
    </source>
</evidence>
<accession>T0R3C6</accession>
<name>T0R3C6_SAPDV</name>
<dbReference type="AlphaFoldDB" id="T0R3C6"/>
<dbReference type="EMBL" id="JH767135">
    <property type="protein sequence ID" value="EQC40855.1"/>
    <property type="molecule type" value="Genomic_DNA"/>
</dbReference>
<keyword evidence="2" id="KW-1185">Reference proteome</keyword>
<sequence length="246" mass="27248">MAIGFGMEFVNGKWVLRSRRIARADREEPSAQEAAIIDAVEDAITRSLQDQLAKRPSSTPFFVALPDAALADDGPWLALTVQHPLLTDMAEFYLRECFFDVVDTLVGTKMMILTGDEGVGKSICLVYLLWQLVAQKTPRVLYLHGDDTVLYDGLNGVFEYDTFENLPHTHDITFWGSLHVLVDTKGKTPADLAFLPRCAAHRLVLAAGPAEMATVQPIWDQAVVYELPAWSQAELDALTAGRSDQQ</sequence>
<dbReference type="eggNOG" id="ENOG502SKTB">
    <property type="taxonomic scope" value="Eukaryota"/>
</dbReference>
<gene>
    <name evidence="1" type="ORF">SDRG_01921</name>
</gene>